<keyword evidence="1" id="KW-0145">Chemotaxis</keyword>
<dbReference type="Pfam" id="PF00015">
    <property type="entry name" value="MCPsignal"/>
    <property type="match status" value="1"/>
</dbReference>
<evidence type="ECO:0000313" key="6">
    <source>
        <dbReference type="EMBL" id="SDF10631.1"/>
    </source>
</evidence>
<dbReference type="OrthoDB" id="5292010at2"/>
<evidence type="ECO:0000256" key="2">
    <source>
        <dbReference type="ARBA" id="ARBA00029447"/>
    </source>
</evidence>
<sequence length="459" mass="48665">MTIDTIVRQAARRSGDLGLKTLDLQADIAALSARVTEQALTIGSIGSEAQTLVADVENIATAVVDMRDNSAAVHGVIEDSAAQLNAATGDVVDLIAQVTRIHEGLGDFNSALDDVARITAAINAIAKQTNLLALNATIEAARAGDAGRGFAVVASEVKKLAGETADATKRIEAAVGALTGEARAMLGRIEQGVGKARSAHRGAKDIEGLVDRLSVLMRGLSDSSDTVAGRIDSMVRVVDHVGVGLVALSDTSSANAAGLERLSERVTTVSDETNALLQMLAESGETADTPYIDYAMQAATAINVALEADIDAGVLTLDALMSDEYVEVPGSDPPIATHVAQPVLTRIMRPHQETARSLPGLFGVSFTDRNCFNAVPMPERALPQRPGDPKWNEEFARTGMFFRAPESMEQVRTTDAFRLKAYRRRMADGGVILLKMVITPIWVKGRHWGALLCAYKDQG</sequence>
<organism evidence="6 7">
    <name type="scientific">Sphingomonas carotinifaciens</name>
    <dbReference type="NCBI Taxonomy" id="1166323"/>
    <lineage>
        <taxon>Bacteria</taxon>
        <taxon>Pseudomonadati</taxon>
        <taxon>Pseudomonadota</taxon>
        <taxon>Alphaproteobacteria</taxon>
        <taxon>Sphingomonadales</taxon>
        <taxon>Sphingomonadaceae</taxon>
        <taxon>Sphingomonas</taxon>
    </lineage>
</organism>
<dbReference type="Gene3D" id="1.10.287.950">
    <property type="entry name" value="Methyl-accepting chemotaxis protein"/>
    <property type="match status" value="1"/>
</dbReference>
<reference evidence="6 7" key="1">
    <citation type="submission" date="2016-10" db="EMBL/GenBank/DDBJ databases">
        <authorList>
            <person name="Varghese N."/>
            <person name="Submissions S."/>
        </authorList>
    </citation>
    <scope>NUCLEOTIDE SEQUENCE [LARGE SCALE GENOMIC DNA]</scope>
    <source>
        <strain evidence="6 7">S7-754</strain>
    </source>
</reference>
<dbReference type="Proteomes" id="UP000436801">
    <property type="component" value="Unassembled WGS sequence"/>
</dbReference>
<dbReference type="SMART" id="SM00283">
    <property type="entry name" value="MA"/>
    <property type="match status" value="1"/>
</dbReference>
<evidence type="ECO:0000259" key="4">
    <source>
        <dbReference type="PROSITE" id="PS50111"/>
    </source>
</evidence>
<gene>
    <name evidence="5" type="ORF">GQR91_11645</name>
    <name evidence="6" type="ORF">SAMN05216557_102202</name>
</gene>
<dbReference type="PANTHER" id="PTHR43531:SF11">
    <property type="entry name" value="METHYL-ACCEPTING CHEMOTAXIS PROTEIN 3"/>
    <property type="match status" value="1"/>
</dbReference>
<evidence type="ECO:0000256" key="3">
    <source>
        <dbReference type="PROSITE-ProRule" id="PRU00284"/>
    </source>
</evidence>
<dbReference type="RefSeq" id="WP_149681639.1">
    <property type="nucleotide sequence ID" value="NZ_FNBI01000002.1"/>
</dbReference>
<dbReference type="SUPFAM" id="SSF58104">
    <property type="entry name" value="Methyl-accepting chemotaxis protein (MCP) signaling domain"/>
    <property type="match status" value="1"/>
</dbReference>
<feature type="domain" description="Methyl-accepting transducer" evidence="4">
    <location>
        <begin position="13"/>
        <end position="270"/>
    </location>
</feature>
<dbReference type="InterPro" id="IPR051310">
    <property type="entry name" value="MCP_chemotaxis"/>
</dbReference>
<dbReference type="GO" id="GO:0007165">
    <property type="term" value="P:signal transduction"/>
    <property type="evidence" value="ECO:0007669"/>
    <property type="project" value="UniProtKB-KW"/>
</dbReference>
<dbReference type="PANTHER" id="PTHR43531">
    <property type="entry name" value="PROTEIN ICFG"/>
    <property type="match status" value="1"/>
</dbReference>
<dbReference type="PROSITE" id="PS50111">
    <property type="entry name" value="CHEMOTAXIS_TRANSDUC_2"/>
    <property type="match status" value="1"/>
</dbReference>
<comment type="similarity">
    <text evidence="2">Belongs to the methyl-accepting chemotaxis (MCP) protein family.</text>
</comment>
<protein>
    <submittedName>
        <fullName evidence="5 6">Chemotaxis protein</fullName>
    </submittedName>
</protein>
<keyword evidence="3" id="KW-0807">Transducer</keyword>
<proteinExistence type="inferred from homology"/>
<dbReference type="EMBL" id="WSUT01000005">
    <property type="protein sequence ID" value="MWC44299.1"/>
    <property type="molecule type" value="Genomic_DNA"/>
</dbReference>
<evidence type="ECO:0000313" key="8">
    <source>
        <dbReference type="Proteomes" id="UP000436801"/>
    </source>
</evidence>
<accession>A0A1G7ID45</accession>
<evidence type="ECO:0000313" key="7">
    <source>
        <dbReference type="Proteomes" id="UP000323502"/>
    </source>
</evidence>
<dbReference type="GO" id="GO:0006935">
    <property type="term" value="P:chemotaxis"/>
    <property type="evidence" value="ECO:0007669"/>
    <property type="project" value="UniProtKB-KW"/>
</dbReference>
<dbReference type="GO" id="GO:0016020">
    <property type="term" value="C:membrane"/>
    <property type="evidence" value="ECO:0007669"/>
    <property type="project" value="InterPro"/>
</dbReference>
<dbReference type="EMBL" id="FNBI01000002">
    <property type="protein sequence ID" value="SDF10631.1"/>
    <property type="molecule type" value="Genomic_DNA"/>
</dbReference>
<reference evidence="5 8" key="2">
    <citation type="submission" date="2019-12" db="EMBL/GenBank/DDBJ databases">
        <authorList>
            <person name="Zheng J."/>
        </authorList>
    </citation>
    <scope>NUCLEOTIDE SEQUENCE [LARGE SCALE GENOMIC DNA]</scope>
    <source>
        <strain evidence="5 8">DSM 27347</strain>
    </source>
</reference>
<evidence type="ECO:0000256" key="1">
    <source>
        <dbReference type="ARBA" id="ARBA00022500"/>
    </source>
</evidence>
<dbReference type="Proteomes" id="UP000323502">
    <property type="component" value="Unassembled WGS sequence"/>
</dbReference>
<name>A0A1G7ID45_9SPHN</name>
<dbReference type="AlphaFoldDB" id="A0A1G7ID45"/>
<dbReference type="InterPro" id="IPR004089">
    <property type="entry name" value="MCPsignal_dom"/>
</dbReference>
<evidence type="ECO:0000313" key="5">
    <source>
        <dbReference type="EMBL" id="MWC44299.1"/>
    </source>
</evidence>
<keyword evidence="7" id="KW-1185">Reference proteome</keyword>